<dbReference type="PROSITE" id="PS52016">
    <property type="entry name" value="TONB_DEPENDENT_REC_3"/>
    <property type="match status" value="1"/>
</dbReference>
<dbReference type="GO" id="GO:0009279">
    <property type="term" value="C:cell outer membrane"/>
    <property type="evidence" value="ECO:0007669"/>
    <property type="project" value="UniProtKB-SubCell"/>
</dbReference>
<dbReference type="InterPro" id="IPR008969">
    <property type="entry name" value="CarboxyPept-like_regulatory"/>
</dbReference>
<dbReference type="AlphaFoldDB" id="A0A444VH68"/>
<dbReference type="InterPro" id="IPR036942">
    <property type="entry name" value="Beta-barrel_TonB_sf"/>
</dbReference>
<keyword evidence="6 11" id="KW-0798">TonB box</keyword>
<evidence type="ECO:0000256" key="1">
    <source>
        <dbReference type="ARBA" id="ARBA00004571"/>
    </source>
</evidence>
<dbReference type="PANTHER" id="PTHR30069">
    <property type="entry name" value="TONB-DEPENDENT OUTER MEMBRANE RECEPTOR"/>
    <property type="match status" value="1"/>
</dbReference>
<dbReference type="InterPro" id="IPR037066">
    <property type="entry name" value="Plug_dom_sf"/>
</dbReference>
<feature type="domain" description="TonB-dependent receptor-like beta-barrel" evidence="12">
    <location>
        <begin position="547"/>
        <end position="910"/>
    </location>
</feature>
<keyword evidence="7 10" id="KW-0472">Membrane</keyword>
<dbReference type="Proteomes" id="UP000290261">
    <property type="component" value="Unassembled WGS sequence"/>
</dbReference>
<evidence type="ECO:0000259" key="13">
    <source>
        <dbReference type="Pfam" id="PF07715"/>
    </source>
</evidence>
<keyword evidence="9 10" id="KW-0998">Cell outer membrane</keyword>
<evidence type="ECO:0000256" key="11">
    <source>
        <dbReference type="RuleBase" id="RU003357"/>
    </source>
</evidence>
<dbReference type="InterPro" id="IPR000531">
    <property type="entry name" value="Beta-barrel_TonB"/>
</dbReference>
<keyword evidence="15" id="KW-1185">Reference proteome</keyword>
<evidence type="ECO:0000256" key="8">
    <source>
        <dbReference type="ARBA" id="ARBA00023170"/>
    </source>
</evidence>
<evidence type="ECO:0000256" key="10">
    <source>
        <dbReference type="PROSITE-ProRule" id="PRU01360"/>
    </source>
</evidence>
<evidence type="ECO:0000256" key="5">
    <source>
        <dbReference type="ARBA" id="ARBA00022729"/>
    </source>
</evidence>
<dbReference type="InterPro" id="IPR023996">
    <property type="entry name" value="TonB-dep_OMP_SusC/RagA"/>
</dbReference>
<dbReference type="Pfam" id="PF07715">
    <property type="entry name" value="Plug"/>
    <property type="match status" value="1"/>
</dbReference>
<evidence type="ECO:0000313" key="15">
    <source>
        <dbReference type="Proteomes" id="UP000290261"/>
    </source>
</evidence>
<dbReference type="Pfam" id="PF00593">
    <property type="entry name" value="TonB_dep_Rec_b-barrel"/>
    <property type="match status" value="1"/>
</dbReference>
<sequence>MKINIKKAFCKPYSLKFSLAMKLTVLLLVVSIFSVQANGYSQETKVSLELENVEMRKVFETIESQTDFKFFYNNKKIDADRVVSIDVFETPVSEVLKMLFKDTAIYSVVRKKQIILKVNPLKIEAPLLLQNSEDIEEEILQRSISGTVTDTGGLPLPGANIVEKGTLNGVTVDFDGNFSMDIANDEAILVVSYIGFATKEVSVGGQSTINIVLQESAAGLDEVVVTALGVKRSEKALAYSVSEVGGDKFSEARESNVANALTGKIAGVNATGLATGPGGSSRVIIRGNGSLSGDNQPLYVVNGMPIDNSIPGGGSSTGGQGINVDRGDGIAGINPDDIETISVLKGGAAAALYGSRAANGVILITTKKGTAQKGIGVEYNGNIVFETPSMFPDYQYKYGAGSNGVKPTTQDQAIEWGRLSFGAPMDGTPVIQFDGVERPYSPVKVKDNIKNFYDVGSTFVNTVAFTGGSEAMNFRLSVSNMDAHSVVPNSSFNRKTANLSLSAQLGERLSIDGVAQYNIEEARNRPGTGYADYNSAWATHLVSNTVDVRNMAPGYNPDGSEILWNPVNIANNPYWVVNKYQNDDKKNRFIGQVNIHYNILDNLSVRGTVSEDFYNFEYKGITPSYTAFRPGGSYESLRSDVSETNLLLTIDYNTKLFQDLSVNAMFGGNQQRNINNSTAINGQQFTIPEYYSYTNLGTLTTTPNNRRTGVNSLFGSVDLGYKDFLYLTLTGREDWFSTLSPENNNIFYPSIGGSFLLSEAVELPKTFNYVKLRSSWAQVGGGAPDPYLINQTYGIVQGGHNGRPVQEISSSLVTNPDLRPYTSTTYEVGFNAKLLDYRLGVDLTFYDRTTTDDIVQTDISTASGYSRALLNVGKVSNRGVELLLTGSLIRTDNFKWDASYNMAYNKSEIKKLTEGLNTVQIGSGIGGGSIQNVVGRPYGTIWGYRMATNDSGQTIFDPNSGYELRSEIMELGQGVPPLIMGLTNEFRYKDFSLNILLDGKFGNSMFSNLAQYSHRFGLTKATLPGRENGLPLSGVDTQGNPYERVVPVEELDTYYDNHKRYTDIFVYDGSFVKLREVVLTYTLPQKALDFLKIQSASVSLVGRNLAILYKNTDLFDPESSYTNGNAQGLEAFGVPRTRNIGMGLNIKF</sequence>
<reference evidence="14 15" key="1">
    <citation type="submission" date="2014-04" db="EMBL/GenBank/DDBJ databases">
        <title>Whole genome of Muricauda olearia.</title>
        <authorList>
            <person name="Zhang X.-H."/>
            <person name="Tang K."/>
        </authorList>
    </citation>
    <scope>NUCLEOTIDE SEQUENCE [LARGE SCALE GENOMIC DNA]</scope>
    <source>
        <strain evidence="14 15">Th120</strain>
    </source>
</reference>
<evidence type="ECO:0000256" key="6">
    <source>
        <dbReference type="ARBA" id="ARBA00023077"/>
    </source>
</evidence>
<evidence type="ECO:0000256" key="4">
    <source>
        <dbReference type="ARBA" id="ARBA00022692"/>
    </source>
</evidence>
<gene>
    <name evidence="14" type="ORF">DN53_06980</name>
</gene>
<dbReference type="SUPFAM" id="SSF49464">
    <property type="entry name" value="Carboxypeptidase regulatory domain-like"/>
    <property type="match status" value="1"/>
</dbReference>
<evidence type="ECO:0000259" key="12">
    <source>
        <dbReference type="Pfam" id="PF00593"/>
    </source>
</evidence>
<proteinExistence type="inferred from homology"/>
<dbReference type="Gene3D" id="2.40.170.20">
    <property type="entry name" value="TonB-dependent receptor, beta-barrel domain"/>
    <property type="match status" value="1"/>
</dbReference>
<comment type="subcellular location">
    <subcellularLocation>
        <location evidence="1 10">Cell outer membrane</location>
        <topology evidence="1 10">Multi-pass membrane protein</topology>
    </subcellularLocation>
</comment>
<keyword evidence="5" id="KW-0732">Signal</keyword>
<evidence type="ECO:0000313" key="14">
    <source>
        <dbReference type="EMBL" id="RYC50105.1"/>
    </source>
</evidence>
<keyword evidence="8 14" id="KW-0675">Receptor</keyword>
<comment type="similarity">
    <text evidence="10 11">Belongs to the TonB-dependent receptor family.</text>
</comment>
<evidence type="ECO:0000256" key="7">
    <source>
        <dbReference type="ARBA" id="ARBA00023136"/>
    </source>
</evidence>
<name>A0A444VH68_9FLAO</name>
<dbReference type="InterPro" id="IPR023997">
    <property type="entry name" value="TonB-dep_OMP_SusC/RagA_CS"/>
</dbReference>
<dbReference type="NCBIfam" id="TIGR04057">
    <property type="entry name" value="SusC_RagA_signa"/>
    <property type="match status" value="1"/>
</dbReference>
<keyword evidence="2 10" id="KW-0813">Transport</keyword>
<dbReference type="Gene3D" id="2.170.130.10">
    <property type="entry name" value="TonB-dependent receptor, plug domain"/>
    <property type="match status" value="1"/>
</dbReference>
<dbReference type="PANTHER" id="PTHR30069:SF29">
    <property type="entry name" value="HEMOGLOBIN AND HEMOGLOBIN-HAPTOGLOBIN-BINDING PROTEIN 1-RELATED"/>
    <property type="match status" value="1"/>
</dbReference>
<evidence type="ECO:0000256" key="3">
    <source>
        <dbReference type="ARBA" id="ARBA00022452"/>
    </source>
</evidence>
<dbReference type="NCBIfam" id="TIGR04056">
    <property type="entry name" value="OMP_RagA_SusC"/>
    <property type="match status" value="1"/>
</dbReference>
<dbReference type="GO" id="GO:0044718">
    <property type="term" value="P:siderophore transmembrane transport"/>
    <property type="evidence" value="ECO:0007669"/>
    <property type="project" value="TreeGrafter"/>
</dbReference>
<dbReference type="EMBL" id="JJMP01000013">
    <property type="protein sequence ID" value="RYC50105.1"/>
    <property type="molecule type" value="Genomic_DNA"/>
</dbReference>
<keyword evidence="3 10" id="KW-1134">Transmembrane beta strand</keyword>
<evidence type="ECO:0000256" key="2">
    <source>
        <dbReference type="ARBA" id="ARBA00022448"/>
    </source>
</evidence>
<feature type="domain" description="TonB-dependent receptor plug" evidence="13">
    <location>
        <begin position="236"/>
        <end position="361"/>
    </location>
</feature>
<comment type="caution">
    <text evidence="14">The sequence shown here is derived from an EMBL/GenBank/DDBJ whole genome shotgun (WGS) entry which is preliminary data.</text>
</comment>
<evidence type="ECO:0000256" key="9">
    <source>
        <dbReference type="ARBA" id="ARBA00023237"/>
    </source>
</evidence>
<dbReference type="GO" id="GO:0015344">
    <property type="term" value="F:siderophore uptake transmembrane transporter activity"/>
    <property type="evidence" value="ECO:0007669"/>
    <property type="project" value="TreeGrafter"/>
</dbReference>
<dbReference type="SUPFAM" id="SSF56935">
    <property type="entry name" value="Porins"/>
    <property type="match status" value="1"/>
</dbReference>
<organism evidence="14 15">
    <name type="scientific">Flagellimonas olearia</name>
    <dbReference type="NCBI Taxonomy" id="552546"/>
    <lineage>
        <taxon>Bacteria</taxon>
        <taxon>Pseudomonadati</taxon>
        <taxon>Bacteroidota</taxon>
        <taxon>Flavobacteriia</taxon>
        <taxon>Flavobacteriales</taxon>
        <taxon>Flavobacteriaceae</taxon>
        <taxon>Flagellimonas</taxon>
    </lineage>
</organism>
<dbReference type="InterPro" id="IPR012910">
    <property type="entry name" value="Plug_dom"/>
</dbReference>
<dbReference type="Pfam" id="PF13715">
    <property type="entry name" value="CarbopepD_reg_2"/>
    <property type="match status" value="1"/>
</dbReference>
<dbReference type="InterPro" id="IPR039426">
    <property type="entry name" value="TonB-dep_rcpt-like"/>
</dbReference>
<protein>
    <submittedName>
        <fullName evidence="14">TonB-dependent receptor</fullName>
    </submittedName>
</protein>
<accession>A0A444VH68</accession>
<keyword evidence="4 10" id="KW-0812">Transmembrane</keyword>
<dbReference type="Gene3D" id="2.60.40.1120">
    <property type="entry name" value="Carboxypeptidase-like, regulatory domain"/>
    <property type="match status" value="1"/>
</dbReference>